<sequence>MNYSPISDKLVDEEETRESIFVEFELPNLPGTARRTLEQVGEQLNLHPRNQYNHFQVNLLSDVEEEINEPIFEECELPDLPNVVEGNKKISPEVSNQSVTRPQNVCI</sequence>
<evidence type="ECO:0000313" key="3">
    <source>
        <dbReference type="Proteomes" id="UP000887013"/>
    </source>
</evidence>
<evidence type="ECO:0000256" key="1">
    <source>
        <dbReference type="SAM" id="MobiDB-lite"/>
    </source>
</evidence>
<accession>A0A8X6P484</accession>
<name>A0A8X6P484_NEPPI</name>
<feature type="compositionally biased region" description="Polar residues" evidence="1">
    <location>
        <begin position="93"/>
        <end position="107"/>
    </location>
</feature>
<evidence type="ECO:0000313" key="2">
    <source>
        <dbReference type="EMBL" id="GFT48199.1"/>
    </source>
</evidence>
<gene>
    <name evidence="2" type="ORF">NPIL_472721</name>
</gene>
<dbReference type="EMBL" id="BMAW01064985">
    <property type="protein sequence ID" value="GFT48199.1"/>
    <property type="molecule type" value="Genomic_DNA"/>
</dbReference>
<dbReference type="AlphaFoldDB" id="A0A8X6P484"/>
<proteinExistence type="predicted"/>
<keyword evidence="3" id="KW-1185">Reference proteome</keyword>
<comment type="caution">
    <text evidence="2">The sequence shown here is derived from an EMBL/GenBank/DDBJ whole genome shotgun (WGS) entry which is preliminary data.</text>
</comment>
<organism evidence="2 3">
    <name type="scientific">Nephila pilipes</name>
    <name type="common">Giant wood spider</name>
    <name type="synonym">Nephila maculata</name>
    <dbReference type="NCBI Taxonomy" id="299642"/>
    <lineage>
        <taxon>Eukaryota</taxon>
        <taxon>Metazoa</taxon>
        <taxon>Ecdysozoa</taxon>
        <taxon>Arthropoda</taxon>
        <taxon>Chelicerata</taxon>
        <taxon>Arachnida</taxon>
        <taxon>Araneae</taxon>
        <taxon>Araneomorphae</taxon>
        <taxon>Entelegynae</taxon>
        <taxon>Araneoidea</taxon>
        <taxon>Nephilidae</taxon>
        <taxon>Nephila</taxon>
    </lineage>
</organism>
<dbReference type="Proteomes" id="UP000887013">
    <property type="component" value="Unassembled WGS sequence"/>
</dbReference>
<reference evidence="2" key="1">
    <citation type="submission" date="2020-08" db="EMBL/GenBank/DDBJ databases">
        <title>Multicomponent nature underlies the extraordinary mechanical properties of spider dragline silk.</title>
        <authorList>
            <person name="Kono N."/>
            <person name="Nakamura H."/>
            <person name="Mori M."/>
            <person name="Yoshida Y."/>
            <person name="Ohtoshi R."/>
            <person name="Malay A.D."/>
            <person name="Moran D.A.P."/>
            <person name="Tomita M."/>
            <person name="Numata K."/>
            <person name="Arakawa K."/>
        </authorList>
    </citation>
    <scope>NUCLEOTIDE SEQUENCE</scope>
</reference>
<feature type="region of interest" description="Disordered" evidence="1">
    <location>
        <begin position="88"/>
        <end position="107"/>
    </location>
</feature>
<protein>
    <submittedName>
        <fullName evidence="2">Uncharacterized protein</fullName>
    </submittedName>
</protein>